<comment type="similarity">
    <text evidence="6">In the N-terminal section; belongs to the DHNA family.</text>
</comment>
<feature type="domain" description="7,8-dihydro-6-hydroxymethylpterin-pyrophosphokinase" evidence="15">
    <location>
        <begin position="355"/>
        <end position="366"/>
    </location>
</feature>
<dbReference type="GO" id="GO:0046654">
    <property type="term" value="P:tetrahydrofolate biosynthetic process"/>
    <property type="evidence" value="ECO:0007669"/>
    <property type="project" value="UniProtKB-UniRule"/>
</dbReference>
<dbReference type="EC" id="2.7.6.3" evidence="13"/>
<protein>
    <recommendedName>
        <fullName evidence="13">Bifunctional folate synthesis protein</fullName>
    </recommendedName>
    <domain>
        <recommendedName>
            <fullName evidence="13">Dihydroneopterin aldolase</fullName>
            <shortName evidence="13">DHNA</shortName>
            <ecNumber evidence="13">4.1.2.25</ecNumber>
        </recommendedName>
        <alternativeName>
            <fullName evidence="13">7,8-dihydroneopterin aldolase</fullName>
        </alternativeName>
    </domain>
    <domain>
        <recommendedName>
            <fullName evidence="13">2-amino-4-hydroxy-6-hydroxymethyldihydropteridine pyrophosphokinase</fullName>
            <ecNumber evidence="13">2.7.6.3</ecNumber>
        </recommendedName>
        <alternativeName>
            <fullName evidence="13">6-hydroxymethyl-7,8-dihydropterin pyrophosphokinase</fullName>
            <shortName evidence="13">PPPK</shortName>
        </alternativeName>
        <alternativeName>
            <fullName evidence="13">7,8-dihydro-6-hydroxymethylpterin pyrophosphokinase</fullName>
            <shortName evidence="13">HPPK</shortName>
        </alternativeName>
    </domain>
</protein>
<dbReference type="GO" id="GO:0004150">
    <property type="term" value="F:dihydroneopterin aldolase activity"/>
    <property type="evidence" value="ECO:0007669"/>
    <property type="project" value="UniProtKB-UniRule"/>
</dbReference>
<keyword evidence="11 13" id="KW-0289">Folate biosynthesis</keyword>
<evidence type="ECO:0000256" key="11">
    <source>
        <dbReference type="ARBA" id="ARBA00022909"/>
    </source>
</evidence>
<dbReference type="GO" id="GO:0016301">
    <property type="term" value="F:kinase activity"/>
    <property type="evidence" value="ECO:0007669"/>
    <property type="project" value="UniProtKB-KW"/>
</dbReference>
<dbReference type="NCBIfam" id="TIGR01498">
    <property type="entry name" value="folK"/>
    <property type="match status" value="1"/>
</dbReference>
<dbReference type="GO" id="GO:0005524">
    <property type="term" value="F:ATP binding"/>
    <property type="evidence" value="ECO:0007669"/>
    <property type="project" value="UniProtKB-KW"/>
</dbReference>
<comment type="caution">
    <text evidence="16">The sequence shown here is derived from an EMBL/GenBank/DDBJ whole genome shotgun (WGS) entry which is preliminary data.</text>
</comment>
<dbReference type="SUPFAM" id="SSF55083">
    <property type="entry name" value="6-hydroxymethyl-7,8-dihydropterin pyrophosphokinase, HPPK"/>
    <property type="match status" value="1"/>
</dbReference>
<keyword evidence="8" id="KW-0547">Nucleotide-binding</keyword>
<evidence type="ECO:0000256" key="12">
    <source>
        <dbReference type="ARBA" id="ARBA00023239"/>
    </source>
</evidence>
<evidence type="ECO:0000256" key="7">
    <source>
        <dbReference type="ARBA" id="ARBA00022679"/>
    </source>
</evidence>
<evidence type="ECO:0000256" key="13">
    <source>
        <dbReference type="RuleBase" id="RU362079"/>
    </source>
</evidence>
<keyword evidence="9" id="KW-0418">Kinase</keyword>
<evidence type="ECO:0000256" key="4">
    <source>
        <dbReference type="ARBA" id="ARBA00005051"/>
    </source>
</evidence>
<evidence type="ECO:0000256" key="2">
    <source>
        <dbReference type="ARBA" id="ARBA00001353"/>
    </source>
</evidence>
<dbReference type="CDD" id="cd00483">
    <property type="entry name" value="HPPK"/>
    <property type="match status" value="1"/>
</dbReference>
<feature type="region of interest" description="Disordered" evidence="14">
    <location>
        <begin position="438"/>
        <end position="462"/>
    </location>
</feature>
<dbReference type="Gene3D" id="3.30.70.560">
    <property type="entry name" value="7,8-Dihydro-6-hydroxymethylpterin-pyrophosphokinase HPPK"/>
    <property type="match status" value="1"/>
</dbReference>
<evidence type="ECO:0000256" key="1">
    <source>
        <dbReference type="ARBA" id="ARBA00000198"/>
    </source>
</evidence>
<dbReference type="EC" id="4.1.2.25" evidence="13"/>
<evidence type="ECO:0000256" key="3">
    <source>
        <dbReference type="ARBA" id="ARBA00005013"/>
    </source>
</evidence>
<dbReference type="Pfam" id="PF02152">
    <property type="entry name" value="FolB"/>
    <property type="match status" value="1"/>
</dbReference>
<accession>A0A919P7L4</accession>
<dbReference type="Proteomes" id="UP000632740">
    <property type="component" value="Unassembled WGS sequence"/>
</dbReference>
<gene>
    <name evidence="16" type="ORF">Cch01nite_37800</name>
</gene>
<keyword evidence="12 13" id="KW-0456">Lyase</keyword>
<reference evidence="16" key="1">
    <citation type="submission" date="2021-01" db="EMBL/GenBank/DDBJ databases">
        <title>Whole genome shotgun sequence of Cellulomonas chitinilytica NBRC 110799.</title>
        <authorList>
            <person name="Komaki H."/>
            <person name="Tamura T."/>
        </authorList>
    </citation>
    <scope>NUCLEOTIDE SEQUENCE</scope>
    <source>
        <strain evidence="16">NBRC 110799</strain>
    </source>
</reference>
<evidence type="ECO:0000313" key="17">
    <source>
        <dbReference type="Proteomes" id="UP000632740"/>
    </source>
</evidence>
<dbReference type="GO" id="GO:0046656">
    <property type="term" value="P:folic acid biosynthetic process"/>
    <property type="evidence" value="ECO:0007669"/>
    <property type="project" value="UniProtKB-UniRule"/>
</dbReference>
<dbReference type="InterPro" id="IPR035907">
    <property type="entry name" value="Hppk_sf"/>
</dbReference>
<proteinExistence type="inferred from homology"/>
<dbReference type="Gene3D" id="3.30.1130.10">
    <property type="match status" value="1"/>
</dbReference>
<dbReference type="NCBIfam" id="TIGR00526">
    <property type="entry name" value="folB_dom"/>
    <property type="match status" value="1"/>
</dbReference>
<evidence type="ECO:0000313" key="16">
    <source>
        <dbReference type="EMBL" id="GIG23056.1"/>
    </source>
</evidence>
<dbReference type="Pfam" id="PF01288">
    <property type="entry name" value="HPPK"/>
    <property type="match status" value="1"/>
</dbReference>
<comment type="similarity">
    <text evidence="5 13">Belongs to the DHNA family.</text>
</comment>
<dbReference type="AlphaFoldDB" id="A0A919P7L4"/>
<dbReference type="EMBL" id="BONK01000015">
    <property type="protein sequence ID" value="GIG23056.1"/>
    <property type="molecule type" value="Genomic_DNA"/>
</dbReference>
<dbReference type="PANTHER" id="PTHR43071:SF1">
    <property type="entry name" value="2-AMINO-4-HYDROXY-6-HYDROXYMETHYLDIHYDROPTERIDINE PYROPHOSPHOKINASE"/>
    <property type="match status" value="1"/>
</dbReference>
<dbReference type="FunFam" id="3.30.1130.10:FF:000003">
    <property type="entry name" value="7,8-dihydroneopterin aldolase"/>
    <property type="match status" value="1"/>
</dbReference>
<dbReference type="SUPFAM" id="SSF55620">
    <property type="entry name" value="Tetrahydrobiopterin biosynthesis enzymes-like"/>
    <property type="match status" value="1"/>
</dbReference>
<keyword evidence="10" id="KW-0067">ATP-binding</keyword>
<name>A0A919P7L4_9CELL</name>
<dbReference type="InterPro" id="IPR000550">
    <property type="entry name" value="Hppk"/>
</dbReference>
<dbReference type="RefSeq" id="WP_203758062.1">
    <property type="nucleotide sequence ID" value="NZ_BONK01000015.1"/>
</dbReference>
<organism evidence="16 17">
    <name type="scientific">Cellulomonas chitinilytica</name>
    <dbReference type="NCBI Taxonomy" id="398759"/>
    <lineage>
        <taxon>Bacteria</taxon>
        <taxon>Bacillati</taxon>
        <taxon>Actinomycetota</taxon>
        <taxon>Actinomycetes</taxon>
        <taxon>Micrococcales</taxon>
        <taxon>Cellulomonadaceae</taxon>
        <taxon>Cellulomonas</taxon>
    </lineage>
</organism>
<comment type="catalytic activity">
    <reaction evidence="2 13">
        <text>7,8-dihydroneopterin = 6-hydroxymethyl-7,8-dihydropterin + glycolaldehyde</text>
        <dbReference type="Rhea" id="RHEA:10540"/>
        <dbReference type="ChEBI" id="CHEBI:17001"/>
        <dbReference type="ChEBI" id="CHEBI:17071"/>
        <dbReference type="ChEBI" id="CHEBI:44841"/>
        <dbReference type="EC" id="4.1.2.25"/>
    </reaction>
</comment>
<comment type="function">
    <text evidence="13">Catalyzes the conversion of 7,8-dihydroneopterin to 6-hydroxymethyl-7,8-dihydropterin.</text>
</comment>
<evidence type="ECO:0000256" key="5">
    <source>
        <dbReference type="ARBA" id="ARBA00005708"/>
    </source>
</evidence>
<dbReference type="NCBIfam" id="TIGR00525">
    <property type="entry name" value="folB"/>
    <property type="match status" value="1"/>
</dbReference>
<evidence type="ECO:0000256" key="6">
    <source>
        <dbReference type="ARBA" id="ARBA00009640"/>
    </source>
</evidence>
<evidence type="ECO:0000259" key="15">
    <source>
        <dbReference type="PROSITE" id="PS00794"/>
    </source>
</evidence>
<dbReference type="InterPro" id="IPR006157">
    <property type="entry name" value="FolB_dom"/>
</dbReference>
<dbReference type="InterPro" id="IPR006156">
    <property type="entry name" value="Dihydroneopterin_aldolase"/>
</dbReference>
<dbReference type="CDD" id="cd00534">
    <property type="entry name" value="DHNA_DHNTPE"/>
    <property type="match status" value="1"/>
</dbReference>
<evidence type="ECO:0000256" key="14">
    <source>
        <dbReference type="SAM" id="MobiDB-lite"/>
    </source>
</evidence>
<dbReference type="GO" id="GO:0003848">
    <property type="term" value="F:2-amino-4-hydroxy-6-hydroxymethyldihydropteridine diphosphokinase activity"/>
    <property type="evidence" value="ECO:0007669"/>
    <property type="project" value="UniProtKB-EC"/>
</dbReference>
<evidence type="ECO:0000256" key="10">
    <source>
        <dbReference type="ARBA" id="ARBA00022840"/>
    </source>
</evidence>
<comment type="pathway">
    <text evidence="3 13">Cofactor biosynthesis; tetrahydrofolate biosynthesis; 2-amino-4-hydroxy-6-hydroxymethyl-7,8-dihydropteridine diphosphate from 7,8-dihydroneopterin triphosphate: step 3/4.</text>
</comment>
<evidence type="ECO:0000256" key="8">
    <source>
        <dbReference type="ARBA" id="ARBA00022741"/>
    </source>
</evidence>
<dbReference type="PANTHER" id="PTHR43071">
    <property type="entry name" value="2-AMINO-4-HYDROXY-6-HYDROXYMETHYLDIHYDROPTERIDINE PYROPHOSPHOKINASE"/>
    <property type="match status" value="1"/>
</dbReference>
<dbReference type="InterPro" id="IPR043133">
    <property type="entry name" value="GTP-CH-I_C/QueF"/>
</dbReference>
<dbReference type="PROSITE" id="PS00794">
    <property type="entry name" value="HPPK"/>
    <property type="match status" value="1"/>
</dbReference>
<comment type="pathway">
    <text evidence="4">Cofactor biosynthesis; tetrahydrofolate biosynthesis; 2-amino-4-hydroxy-6-hydroxymethyl-7,8-dihydropteridine diphosphate from 7,8-dihydroneopterin triphosphate: step 4/4.</text>
</comment>
<sequence>MTLHDEARGIAFDASGRRLDQIRLSGISATGYHGVFEHERRDGQTFVADVVVHLDTRRAAAGDDLAHTLHYGELAEQVAAVLAGDPVDLIETVAERIAATVLAHGIVQAVDVAVHKPQAPIQVPFGDVVVAIHRDRSKLPAAEPYVARSASGAASRPVRTSTASFSVAAGDSPAAAPGPVLPGPGPLPPSGPTTVLPAPSGVLAGGLPDGPVGRADEVPAGDAATGAGTGAEVAAWSAPAPVQLGEDADDVVEGELLTDALDVPPDVPVDVVLAIGANIGAAQDTLRQAVSDLAGTRGLEVVDVSPLARTAPVGGPEQPDFLNAVVLARTTLSPRDLLRATQEVEHAHGRERHEHWGPRTLDIDIVVYGTVLATSDDLELPHPRARERAFVLQPWAQVDPHAVLPGLGGGPVAALAATAPDRDGVRWLALDWLTAPVPAANPAPPAGSEHGEPGSVPPAPAP</sequence>
<feature type="region of interest" description="Disordered" evidence="14">
    <location>
        <begin position="164"/>
        <end position="210"/>
    </location>
</feature>
<evidence type="ECO:0000256" key="9">
    <source>
        <dbReference type="ARBA" id="ARBA00022777"/>
    </source>
</evidence>
<dbReference type="SMART" id="SM00905">
    <property type="entry name" value="FolB"/>
    <property type="match status" value="1"/>
</dbReference>
<keyword evidence="17" id="KW-1185">Reference proteome</keyword>
<feature type="compositionally biased region" description="Pro residues" evidence="14">
    <location>
        <begin position="179"/>
        <end position="191"/>
    </location>
</feature>
<feature type="compositionally biased region" description="Low complexity" evidence="14">
    <location>
        <begin position="166"/>
        <end position="178"/>
    </location>
</feature>
<keyword evidence="7" id="KW-0808">Transferase</keyword>
<comment type="catalytic activity">
    <reaction evidence="1">
        <text>6-hydroxymethyl-7,8-dihydropterin + ATP = (7,8-dihydropterin-6-yl)methyl diphosphate + AMP + H(+)</text>
        <dbReference type="Rhea" id="RHEA:11412"/>
        <dbReference type="ChEBI" id="CHEBI:15378"/>
        <dbReference type="ChEBI" id="CHEBI:30616"/>
        <dbReference type="ChEBI" id="CHEBI:44841"/>
        <dbReference type="ChEBI" id="CHEBI:72950"/>
        <dbReference type="ChEBI" id="CHEBI:456215"/>
        <dbReference type="EC" id="2.7.6.3"/>
    </reaction>
</comment>